<accession>A0A0N9QWN7</accession>
<evidence type="ECO:0000256" key="1">
    <source>
        <dbReference type="ARBA" id="ARBA00006601"/>
    </source>
</evidence>
<dbReference type="PANTHER" id="PTHR43750:SF3">
    <property type="entry name" value="UDP-GLUCOSE 6-DEHYDROGENASE TUAD"/>
    <property type="match status" value="1"/>
</dbReference>
<dbReference type="Proteomes" id="UP000203826">
    <property type="component" value="Segment"/>
</dbReference>
<dbReference type="PANTHER" id="PTHR43750">
    <property type="entry name" value="UDP-GLUCOSE 6-DEHYDROGENASE TUAD"/>
    <property type="match status" value="1"/>
</dbReference>
<dbReference type="InterPro" id="IPR001732">
    <property type="entry name" value="UDP-Glc/GDP-Man_DH_N"/>
</dbReference>
<dbReference type="GO" id="GO:0016616">
    <property type="term" value="F:oxidoreductase activity, acting on the CH-OH group of donors, NAD or NADP as acceptor"/>
    <property type="evidence" value="ECO:0007669"/>
    <property type="project" value="InterPro"/>
</dbReference>
<gene>
    <name evidence="4" type="ORF">ceV_006</name>
</gene>
<dbReference type="KEGG" id="vg:26048873"/>
<dbReference type="Pfam" id="PF00984">
    <property type="entry name" value="UDPG_MGDP_dh"/>
    <property type="match status" value="1"/>
</dbReference>
<dbReference type="OrthoDB" id="7165at10239"/>
<dbReference type="InterPro" id="IPR036291">
    <property type="entry name" value="NAD(P)-bd_dom_sf"/>
</dbReference>
<dbReference type="InterPro" id="IPR013328">
    <property type="entry name" value="6PGD_dom2"/>
</dbReference>
<feature type="domain" description="UDP-glucose/GDP-mannose dehydrogenase dimerisation" evidence="2">
    <location>
        <begin position="164"/>
        <end position="256"/>
    </location>
</feature>
<protein>
    <submittedName>
        <fullName evidence="4">NAD-dependant dehydrogenase</fullName>
    </submittedName>
</protein>
<dbReference type="SUPFAM" id="SSF51735">
    <property type="entry name" value="NAD(P)-binding Rossmann-fold domains"/>
    <property type="match status" value="1"/>
</dbReference>
<dbReference type="GO" id="GO:0051287">
    <property type="term" value="F:NAD binding"/>
    <property type="evidence" value="ECO:0007669"/>
    <property type="project" value="InterPro"/>
</dbReference>
<proteinExistence type="inferred from homology"/>
<dbReference type="InterPro" id="IPR008927">
    <property type="entry name" value="6-PGluconate_DH-like_C_sf"/>
</dbReference>
<reference evidence="4 5" key="1">
    <citation type="journal article" date="2015" name="Genome Announc.">
        <title>The 474-Kilobase-Pair Complete Genome Sequence of CeV-01B, a Virus Infecting Haptolina (Chrysochromulina) ericina (Prymnesiophyceae).</title>
        <authorList>
            <person name="Gallot-Lavallee L."/>
            <person name="Pagarete A."/>
            <person name="Legendre M."/>
            <person name="Santini S."/>
            <person name="Sandaa R.A."/>
            <person name="Himmelbauer H."/>
            <person name="Ogata H."/>
            <person name="Bratbak G."/>
            <person name="Claverie J.M."/>
        </authorList>
    </citation>
    <scope>NUCLEOTIDE SEQUENCE [LARGE SCALE GENOMIC DNA]</scope>
    <source>
        <strain evidence="4">CeV-01B</strain>
    </source>
</reference>
<evidence type="ECO:0000259" key="3">
    <source>
        <dbReference type="Pfam" id="PF03721"/>
    </source>
</evidence>
<evidence type="ECO:0000313" key="5">
    <source>
        <dbReference type="Proteomes" id="UP000203826"/>
    </source>
</evidence>
<dbReference type="Gene3D" id="1.10.1040.10">
    <property type="entry name" value="N-(1-d-carboxylethyl)-l-norvaline Dehydrogenase, domain 2"/>
    <property type="match status" value="1"/>
</dbReference>
<evidence type="ECO:0000313" key="4">
    <source>
        <dbReference type="EMBL" id="ALH22912.1"/>
    </source>
</evidence>
<evidence type="ECO:0000259" key="2">
    <source>
        <dbReference type="Pfam" id="PF00984"/>
    </source>
</evidence>
<dbReference type="Gene3D" id="3.40.50.720">
    <property type="entry name" value="NAD(P)-binding Rossmann-like Domain"/>
    <property type="match status" value="1"/>
</dbReference>
<feature type="domain" description="UDP-glucose/GDP-mannose dehydrogenase N-terminal" evidence="3">
    <location>
        <begin position="39"/>
        <end position="140"/>
    </location>
</feature>
<sequence length="265" mass="30440">MNKIGIIGIGFVGYAIKSFFENKIETVCYDKFKDFNTLKDILTTDFVFLCLPTLFDNNKNAYDKSAIYEVCDFLNINKYKGIIILKSTVEPETTAKLSEKYNNLKIFHNPEFLTARTALEDFANQKHIVIGKGPNCNDEDVKLLEDVYRKYFSKTEISCCSSIESESMKIMCNSFYASKIMLFNEYYLLSKKNGSDFEKIKGLMLKNKWINPMHTDVPGSDGLLAYGGGCFPKDTQALYKYMESYQSENMILSNVINECKLLRKE</sequence>
<dbReference type="InterPro" id="IPR014026">
    <property type="entry name" value="UDP-Glc/GDP-Man_DH_dimer"/>
</dbReference>
<comment type="similarity">
    <text evidence="1">Belongs to the UDP-glucose/GDP-mannose dehydrogenase family.</text>
</comment>
<keyword evidence="5" id="KW-1185">Reference proteome</keyword>
<name>A0A0N9QWN7_9VIRU</name>
<dbReference type="EMBL" id="KT820662">
    <property type="protein sequence ID" value="ALH22912.1"/>
    <property type="molecule type" value="Genomic_DNA"/>
</dbReference>
<organism evidence="4 5">
    <name type="scientific">Chrysochromulina ericina virus CeV-01B</name>
    <dbReference type="NCBI Taxonomy" id="3070830"/>
    <lineage>
        <taxon>Viruses</taxon>
        <taxon>Varidnaviria</taxon>
        <taxon>Bamfordvirae</taxon>
        <taxon>Nucleocytoviricota</taxon>
        <taxon>Megaviricetes</taxon>
        <taxon>Imitervirales</taxon>
        <taxon>Mesomimiviridae</taxon>
        <taxon>Tethysvirus</taxon>
        <taxon>Tethysvirus raunefjordenense</taxon>
    </lineage>
</organism>
<dbReference type="SUPFAM" id="SSF48179">
    <property type="entry name" value="6-phosphogluconate dehydrogenase C-terminal domain-like"/>
    <property type="match status" value="1"/>
</dbReference>
<dbReference type="Pfam" id="PF03721">
    <property type="entry name" value="UDPG_MGDP_dh_N"/>
    <property type="match status" value="1"/>
</dbReference>